<evidence type="ECO:0000256" key="2">
    <source>
        <dbReference type="ARBA" id="ARBA00022730"/>
    </source>
</evidence>
<dbReference type="WBParaSite" id="DME_0000872301-mRNA-1">
    <property type="protein sequence ID" value="DME_0000872301-mRNA-1"/>
    <property type="gene ID" value="DME_0000872301"/>
</dbReference>
<keyword evidence="12" id="KW-1185">Reference proteome</keyword>
<evidence type="ECO:0000256" key="4">
    <source>
        <dbReference type="ARBA" id="ARBA00022980"/>
    </source>
</evidence>
<feature type="domain" description="RNA-binding S4" evidence="9">
    <location>
        <begin position="42"/>
        <end position="106"/>
    </location>
</feature>
<dbReference type="STRING" id="318479.A0A0N4ULP0"/>
<dbReference type="GO" id="GO:0022627">
    <property type="term" value="C:cytosolic small ribosomal subunit"/>
    <property type="evidence" value="ECO:0007669"/>
    <property type="project" value="TreeGrafter"/>
</dbReference>
<dbReference type="InterPro" id="IPR002942">
    <property type="entry name" value="S4_RNA-bd"/>
</dbReference>
<dbReference type="SMART" id="SM00363">
    <property type="entry name" value="S4"/>
    <property type="match status" value="1"/>
</dbReference>
<dbReference type="GO" id="GO:0019843">
    <property type="term" value="F:rRNA binding"/>
    <property type="evidence" value="ECO:0007669"/>
    <property type="project" value="UniProtKB-KW"/>
</dbReference>
<dbReference type="Pfam" id="PF00900">
    <property type="entry name" value="Ribosomal_S4e"/>
    <property type="match status" value="1"/>
</dbReference>
<dbReference type="Proteomes" id="UP000274756">
    <property type="component" value="Unassembled WGS sequence"/>
</dbReference>
<dbReference type="GO" id="GO:0009982">
    <property type="term" value="F:pseudouridine synthase activity"/>
    <property type="evidence" value="ECO:0007669"/>
    <property type="project" value="InterPro"/>
</dbReference>
<dbReference type="Pfam" id="PF08071">
    <property type="entry name" value="RS4NT"/>
    <property type="match status" value="1"/>
</dbReference>
<evidence type="ECO:0000259" key="9">
    <source>
        <dbReference type="SMART" id="SM00363"/>
    </source>
</evidence>
<dbReference type="SUPFAM" id="SSF55120">
    <property type="entry name" value="Pseudouridine synthase"/>
    <property type="match status" value="1"/>
</dbReference>
<dbReference type="InterPro" id="IPR036986">
    <property type="entry name" value="S4_RNA-bd_sf"/>
</dbReference>
<evidence type="ECO:0000256" key="3">
    <source>
        <dbReference type="ARBA" id="ARBA00022884"/>
    </source>
</evidence>
<dbReference type="InterPro" id="IPR032277">
    <property type="entry name" value="Ribosomal_eS4_C"/>
</dbReference>
<dbReference type="GO" id="GO:0003735">
    <property type="term" value="F:structural constituent of ribosome"/>
    <property type="evidence" value="ECO:0007669"/>
    <property type="project" value="InterPro"/>
</dbReference>
<dbReference type="HAMAP" id="MF_00485">
    <property type="entry name" value="Ribosomal_eS4"/>
    <property type="match status" value="1"/>
</dbReference>
<dbReference type="FunFam" id="2.30.30.30:FF:000005">
    <property type="entry name" value="40S ribosomal protein S4"/>
    <property type="match status" value="1"/>
</dbReference>
<dbReference type="CDD" id="cd06087">
    <property type="entry name" value="KOW_RPS4"/>
    <property type="match status" value="1"/>
</dbReference>
<dbReference type="Gene3D" id="2.30.30.30">
    <property type="match status" value="1"/>
</dbReference>
<dbReference type="PROSITE" id="PS00528">
    <property type="entry name" value="RIBOSOMAL_S4E"/>
    <property type="match status" value="1"/>
</dbReference>
<evidence type="ECO:0000313" key="13">
    <source>
        <dbReference type="WBParaSite" id="DME_0000872301-mRNA-1"/>
    </source>
</evidence>
<dbReference type="Pfam" id="PF01479">
    <property type="entry name" value="S4"/>
    <property type="match status" value="1"/>
</dbReference>
<name>A0A0N4ULP0_DRAME</name>
<dbReference type="InterPro" id="IPR013843">
    <property type="entry name" value="Ribosomal_eS4_N"/>
</dbReference>
<protein>
    <recommendedName>
        <fullName evidence="6">Small ribosomal subunit protein eS4</fullName>
    </recommendedName>
    <alternativeName>
        <fullName evidence="7">40S ribosomal protein S4</fullName>
    </alternativeName>
</protein>
<dbReference type="CDD" id="cd00165">
    <property type="entry name" value="S4"/>
    <property type="match status" value="1"/>
</dbReference>
<keyword evidence="2 8" id="KW-0699">rRNA-binding</keyword>
<dbReference type="InterPro" id="IPR014722">
    <property type="entry name" value="Rib_uL2_dom2"/>
</dbReference>
<dbReference type="InterPro" id="IPR038237">
    <property type="entry name" value="Ribosomal_eS4_central_sf"/>
</dbReference>
<keyword evidence="5" id="KW-0687">Ribonucleoprotein</keyword>
<dbReference type="PANTHER" id="PTHR11581:SF0">
    <property type="entry name" value="SMALL RIBOSOMAL SUBUNIT PROTEIN ES4"/>
    <property type="match status" value="1"/>
</dbReference>
<proteinExistence type="inferred from homology"/>
<dbReference type="Gene3D" id="3.10.290.10">
    <property type="entry name" value="RNA-binding S4 domain"/>
    <property type="match status" value="1"/>
</dbReference>
<dbReference type="OrthoDB" id="1109245at2759"/>
<dbReference type="FunFam" id="2.40.50.740:FF:000001">
    <property type="entry name" value="40S ribosomal protein S4"/>
    <property type="match status" value="1"/>
</dbReference>
<dbReference type="InterPro" id="IPR013845">
    <property type="entry name" value="Ribosomal_eS4_central_region"/>
</dbReference>
<comment type="similarity">
    <text evidence="1">Belongs to the eukaryotic ribosomal protein eS4 family.</text>
</comment>
<dbReference type="InterPro" id="IPR020103">
    <property type="entry name" value="PsdUridine_synth_cat_dom_sf"/>
</dbReference>
<evidence type="ECO:0000313" key="12">
    <source>
        <dbReference type="Proteomes" id="UP000274756"/>
    </source>
</evidence>
<dbReference type="Gene3D" id="2.40.50.740">
    <property type="match status" value="1"/>
</dbReference>
<evidence type="ECO:0000256" key="8">
    <source>
        <dbReference type="PROSITE-ProRule" id="PRU00182"/>
    </source>
</evidence>
<evidence type="ECO:0000256" key="5">
    <source>
        <dbReference type="ARBA" id="ARBA00023274"/>
    </source>
</evidence>
<dbReference type="InterPro" id="IPR018199">
    <property type="entry name" value="Ribosomal_eS4_N_CS"/>
</dbReference>
<dbReference type="EMBL" id="UYYG01001218">
    <property type="protein sequence ID" value="VDN60483.1"/>
    <property type="molecule type" value="Genomic_DNA"/>
</dbReference>
<dbReference type="Proteomes" id="UP000038040">
    <property type="component" value="Unplaced"/>
</dbReference>
<dbReference type="PROSITE" id="PS50889">
    <property type="entry name" value="S4"/>
    <property type="match status" value="1"/>
</dbReference>
<organism evidence="11 13">
    <name type="scientific">Dracunculus medinensis</name>
    <name type="common">Guinea worm</name>
    <dbReference type="NCBI Taxonomy" id="318479"/>
    <lineage>
        <taxon>Eukaryota</taxon>
        <taxon>Metazoa</taxon>
        <taxon>Ecdysozoa</taxon>
        <taxon>Nematoda</taxon>
        <taxon>Chromadorea</taxon>
        <taxon>Rhabditida</taxon>
        <taxon>Spirurina</taxon>
        <taxon>Dracunculoidea</taxon>
        <taxon>Dracunculidae</taxon>
        <taxon>Dracunculus</taxon>
    </lineage>
</organism>
<keyword evidence="4" id="KW-0689">Ribosomal protein</keyword>
<evidence type="ECO:0000256" key="7">
    <source>
        <dbReference type="ARBA" id="ARBA00035402"/>
    </source>
</evidence>
<keyword evidence="3 8" id="KW-0694">RNA-binding</keyword>
<dbReference type="GO" id="GO:0006412">
    <property type="term" value="P:translation"/>
    <property type="evidence" value="ECO:0007669"/>
    <property type="project" value="InterPro"/>
</dbReference>
<dbReference type="AlphaFoldDB" id="A0A0N4ULP0"/>
<dbReference type="FunFam" id="3.10.290.10:FF:000002">
    <property type="entry name" value="40S ribosomal protein S4"/>
    <property type="match status" value="1"/>
</dbReference>
<evidence type="ECO:0000313" key="10">
    <source>
        <dbReference type="EMBL" id="VDN60483.1"/>
    </source>
</evidence>
<gene>
    <name evidence="10" type="ORF">DME_LOCUS10456</name>
</gene>
<dbReference type="GO" id="GO:0001522">
    <property type="term" value="P:pseudouridine synthesis"/>
    <property type="evidence" value="ECO:0007669"/>
    <property type="project" value="InterPro"/>
</dbReference>
<evidence type="ECO:0000256" key="6">
    <source>
        <dbReference type="ARBA" id="ARBA00035272"/>
    </source>
</evidence>
<dbReference type="Gene3D" id="3.30.2350.10">
    <property type="entry name" value="Pseudouridine synthase"/>
    <property type="match status" value="1"/>
</dbReference>
<sequence>MARGPKRHLKRLAAPHHWMLDKLGGVFAPRPRCGPHKLRESLPLILFLRNRLKYALTYREAKLICKQRLIKVDGKVRTDMRFPAGFMDVIRIDKTNETFRLLYDAKGRYATHRITGAEGNFKLCKVVKKAVGPKGVPFIVTHDARTIRYPDPHIKVNDTVIIDISTGKVTDYVKFDQGNLCMVTGGHNMGRVGIVGHREKHPGSFDIIHIKDIAGHSFATRLSNVFIIGKGTTALVSLPGPTKVLNGIICVHIPAVEGLNYVKKRIVEAICEGGNRSIPEIRLPVINMPVVEAHHKSQALIVVGWKKQSDYSLHPLVIGEPFRAEDIQIEELHNTGNFSSGVGIFGVNNGCDQFDDILSYGWLNEYDIRIKLGHSTTDGSNLSPVKETCDFKLLYILDHVTRHKIEELLSIIETRYKKLSFELANVDLQSQEAFELSRKGPLRQRILKAPMIYSIVLNSFNPPEFTLTLTSIGETETFFFDFVREIGLNLGIFMFNHSTFATCCGIKRRRAGPFDDRHSLLIKHLSVRNIMLNMARSHKLIDYYRKNVNSNVIQKMDEINIDEISENQLTEVLGDLQEAEVDENCIQMSFDREYTTINNFLVIFSKFFLKTECYSFRNFISIFLILIY</sequence>
<accession>A0A0N4ULP0</accession>
<reference evidence="13" key="1">
    <citation type="submission" date="2017-02" db="UniProtKB">
        <authorList>
            <consortium name="WormBaseParasite"/>
        </authorList>
    </citation>
    <scope>IDENTIFICATION</scope>
</reference>
<reference evidence="10 12" key="2">
    <citation type="submission" date="2018-11" db="EMBL/GenBank/DDBJ databases">
        <authorList>
            <consortium name="Pathogen Informatics"/>
        </authorList>
    </citation>
    <scope>NUCLEOTIDE SEQUENCE [LARGE SCALE GENOMIC DNA]</scope>
</reference>
<evidence type="ECO:0000313" key="11">
    <source>
        <dbReference type="Proteomes" id="UP000038040"/>
    </source>
</evidence>
<dbReference type="Pfam" id="PF16121">
    <property type="entry name" value="40S_S4_C"/>
    <property type="match status" value="1"/>
</dbReference>
<dbReference type="InterPro" id="IPR041982">
    <property type="entry name" value="Ribosomal_eS4_KOW"/>
</dbReference>
<dbReference type="InterPro" id="IPR000876">
    <property type="entry name" value="Ribosomal_eS4"/>
</dbReference>
<evidence type="ECO:0000256" key="1">
    <source>
        <dbReference type="ARBA" id="ARBA00007500"/>
    </source>
</evidence>
<dbReference type="PANTHER" id="PTHR11581">
    <property type="entry name" value="30S/40S RIBOSOMAL PROTEIN S4"/>
    <property type="match status" value="1"/>
</dbReference>